<dbReference type="EMBL" id="FSRC01000001">
    <property type="protein sequence ID" value="SIN80956.1"/>
    <property type="molecule type" value="Genomic_DNA"/>
</dbReference>
<evidence type="ECO:0000313" key="2">
    <source>
        <dbReference type="Proteomes" id="UP000185221"/>
    </source>
</evidence>
<keyword evidence="2" id="KW-1185">Reference proteome</keyword>
<evidence type="ECO:0000313" key="1">
    <source>
        <dbReference type="EMBL" id="SIN80956.1"/>
    </source>
</evidence>
<proteinExistence type="predicted"/>
<protein>
    <submittedName>
        <fullName evidence="1">Outer membrane protein beta-barrel domain-containing protein</fullName>
    </submittedName>
</protein>
<dbReference type="OrthoDB" id="1523584at2"/>
<dbReference type="Proteomes" id="UP000185221">
    <property type="component" value="Unassembled WGS sequence"/>
</dbReference>
<dbReference type="RefSeq" id="WP_074224669.1">
    <property type="nucleotide sequence ID" value="NZ_FSRC01000001.1"/>
</dbReference>
<accession>A0A1N6ED75</accession>
<dbReference type="AlphaFoldDB" id="A0A1N6ED75"/>
<gene>
    <name evidence="1" type="ORF">SAMN05444394_2000</name>
</gene>
<sequence length="408" mass="45809">MSENFFDKSDKELDELLKKISESADIPFSEKDWSDMESRLDQNLSNGAIDWKTSILSWVAALLLVGALLSSIWERQDPIQEYQTEQHEGFLEPIPLENNTPQESPISVLEGDESGKSAFEESYNESSPLSGPATFNPIYDQESFVGNSYAENRGLDHPIPVSERNGAISIRSLEGLDKSLEKGLTTFSFEAPLQEDIKKVSKQGSKQGKEQFGGKFNISVQVAPDISAIQIDQFRKAGNMVGLGVEYFIRSKLSISTGVYYSYKPYSGDQGYHSNYGYEPTYIIGACDLLDIPLNLRYYPFEGKVQRFFISAGVSSYLMLKEKYELEYYNEDTGYPYTRELEVKGANQHFLGIANISVGYERKLGRQISLQVEPYFKVPFSGVGEGDVSLKSTGIFIGLKFYPSQTLK</sequence>
<organism evidence="1 2">
    <name type="scientific">Algoriphagus halophilus</name>
    <dbReference type="NCBI Taxonomy" id="226505"/>
    <lineage>
        <taxon>Bacteria</taxon>
        <taxon>Pseudomonadati</taxon>
        <taxon>Bacteroidota</taxon>
        <taxon>Cytophagia</taxon>
        <taxon>Cytophagales</taxon>
        <taxon>Cyclobacteriaceae</taxon>
        <taxon>Algoriphagus</taxon>
    </lineage>
</organism>
<name>A0A1N6ED75_9BACT</name>
<reference evidence="2" key="1">
    <citation type="submission" date="2016-11" db="EMBL/GenBank/DDBJ databases">
        <authorList>
            <person name="Varghese N."/>
            <person name="Submissions S."/>
        </authorList>
    </citation>
    <scope>NUCLEOTIDE SEQUENCE [LARGE SCALE GENOMIC DNA]</scope>
    <source>
        <strain evidence="2">DSM 15292</strain>
    </source>
</reference>
<dbReference type="STRING" id="226505.SAMN05444394_2000"/>